<evidence type="ECO:0000313" key="2">
    <source>
        <dbReference type="Proteomes" id="UP001642360"/>
    </source>
</evidence>
<keyword evidence="2" id="KW-1185">Reference proteome</keyword>
<organism evidence="1 2">
    <name type="scientific">Ilex paraguariensis</name>
    <name type="common">yerba mate</name>
    <dbReference type="NCBI Taxonomy" id="185542"/>
    <lineage>
        <taxon>Eukaryota</taxon>
        <taxon>Viridiplantae</taxon>
        <taxon>Streptophyta</taxon>
        <taxon>Embryophyta</taxon>
        <taxon>Tracheophyta</taxon>
        <taxon>Spermatophyta</taxon>
        <taxon>Magnoliopsida</taxon>
        <taxon>eudicotyledons</taxon>
        <taxon>Gunneridae</taxon>
        <taxon>Pentapetalae</taxon>
        <taxon>asterids</taxon>
        <taxon>campanulids</taxon>
        <taxon>Aquifoliales</taxon>
        <taxon>Aquifoliaceae</taxon>
        <taxon>Ilex</taxon>
    </lineage>
</organism>
<protein>
    <submittedName>
        <fullName evidence="1">Uncharacterized protein</fullName>
    </submittedName>
</protein>
<dbReference type="PANTHER" id="PTHR47186:SF3">
    <property type="entry name" value="OS09G0267800 PROTEIN"/>
    <property type="match status" value="1"/>
</dbReference>
<dbReference type="EMBL" id="CAUOFW020004814">
    <property type="protein sequence ID" value="CAK9167350.1"/>
    <property type="molecule type" value="Genomic_DNA"/>
</dbReference>
<dbReference type="Gene3D" id="3.80.10.10">
    <property type="entry name" value="Ribonuclease Inhibitor"/>
    <property type="match status" value="2"/>
</dbReference>
<gene>
    <name evidence="1" type="ORF">ILEXP_LOCUS36617</name>
</gene>
<dbReference type="Pfam" id="PF00560">
    <property type="entry name" value="LRR_1"/>
    <property type="match status" value="2"/>
</dbReference>
<sequence length="475" mass="53047">MFSGFPSLERLILKGCVNLVEVHESIGSLGKLVLLNMKDCRSLEKLPTNIGMLSSLETLNISGCSNLEEVPLELKEIKSLKTFQANEIDLSLLPSTTEENRQWHPLMWFGRSRKRTRPQLSKFFSTALPHSLVTLSLAGCNLSDGDFPKDFSSLTSLEVIDLSRNPICNLPDCIKGLDSLSEFYVFSCTSLQTLVGLPHIKRLLSADGCTSLEKITHASSSASMTHFEVEHCVNLVEVQGHLLLQPILNTDTEIIDNFELSNIEFIGNIEAFLFSMSAVKGKALPTQDGISSVFVPVGNALGCSSNSRAWSSAFVSVPSVQNRRIHGLNMRCVYEISEEGVMFDELLIKIEVDNGFKNMLTYEPAWFGLPESDEYIMRLSRWKLNGCKPGNKLNLQISMKCLVIKEFEVNLIYDEHEEKNYQSNSEDMFESTSTFKDTTFVKLGDGDDCWTTNNGLVIRVINSSSDDQADTEEDD</sequence>
<comment type="caution">
    <text evidence="1">The sequence shown here is derived from an EMBL/GenBank/DDBJ whole genome shotgun (WGS) entry which is preliminary data.</text>
</comment>
<reference evidence="1 2" key="1">
    <citation type="submission" date="2024-02" db="EMBL/GenBank/DDBJ databases">
        <authorList>
            <person name="Vignale AGUSTIN F."/>
            <person name="Sosa J E."/>
            <person name="Modenutti C."/>
        </authorList>
    </citation>
    <scope>NUCLEOTIDE SEQUENCE [LARGE SCALE GENOMIC DNA]</scope>
</reference>
<accession>A0ABC8TIF1</accession>
<proteinExistence type="predicted"/>
<dbReference type="PANTHER" id="PTHR47186">
    <property type="entry name" value="LEUCINE-RICH REPEAT-CONTAINING PROTEIN 57"/>
    <property type="match status" value="1"/>
</dbReference>
<dbReference type="AlphaFoldDB" id="A0ABC8TIF1"/>
<dbReference type="InterPro" id="IPR001611">
    <property type="entry name" value="Leu-rich_rpt"/>
</dbReference>
<dbReference type="InterPro" id="IPR032675">
    <property type="entry name" value="LRR_dom_sf"/>
</dbReference>
<dbReference type="Proteomes" id="UP001642360">
    <property type="component" value="Unassembled WGS sequence"/>
</dbReference>
<dbReference type="SUPFAM" id="SSF52058">
    <property type="entry name" value="L domain-like"/>
    <property type="match status" value="1"/>
</dbReference>
<evidence type="ECO:0000313" key="1">
    <source>
        <dbReference type="EMBL" id="CAK9167350.1"/>
    </source>
</evidence>
<name>A0ABC8TIF1_9AQUA</name>